<gene>
    <name evidence="1" type="ORF">GXW74_15715</name>
</gene>
<comment type="caution">
    <text evidence="1">The sequence shown here is derived from an EMBL/GenBank/DDBJ whole genome shotgun (WGS) entry which is preliminary data.</text>
</comment>
<evidence type="ECO:0000313" key="1">
    <source>
        <dbReference type="EMBL" id="MBR0681942.1"/>
    </source>
</evidence>
<organism evidence="1 2">
    <name type="scientific">Neoroseomonas eburnea</name>
    <dbReference type="NCBI Taxonomy" id="1346889"/>
    <lineage>
        <taxon>Bacteria</taxon>
        <taxon>Pseudomonadati</taxon>
        <taxon>Pseudomonadota</taxon>
        <taxon>Alphaproteobacteria</taxon>
        <taxon>Acetobacterales</taxon>
        <taxon>Acetobacteraceae</taxon>
        <taxon>Neoroseomonas</taxon>
    </lineage>
</organism>
<dbReference type="AlphaFoldDB" id="A0A9X9XE06"/>
<reference evidence="1" key="1">
    <citation type="submission" date="2020-01" db="EMBL/GenBank/DDBJ databases">
        <authorList>
            <person name="Rat A."/>
        </authorList>
    </citation>
    <scope>NUCLEOTIDE SEQUENCE</scope>
    <source>
        <strain evidence="1">LMG 31228</strain>
    </source>
</reference>
<keyword evidence="2" id="KW-1185">Reference proteome</keyword>
<name>A0A9X9XE06_9PROT</name>
<dbReference type="Proteomes" id="UP001138709">
    <property type="component" value="Unassembled WGS sequence"/>
</dbReference>
<dbReference type="RefSeq" id="WP_211847477.1">
    <property type="nucleotide sequence ID" value="NZ_JAAEDL010000015.1"/>
</dbReference>
<evidence type="ECO:0000313" key="2">
    <source>
        <dbReference type="Proteomes" id="UP001138709"/>
    </source>
</evidence>
<reference evidence="1" key="2">
    <citation type="journal article" date="2021" name="Syst. Appl. Microbiol.">
        <title>Roseomonas hellenica sp. nov., isolated from roots of wild-growing Alkanna tinctoria.</title>
        <authorList>
            <person name="Rat A."/>
            <person name="Naranjo H.D."/>
            <person name="Lebbe L."/>
            <person name="Cnockaert M."/>
            <person name="Krigas N."/>
            <person name="Grigoriadou K."/>
            <person name="Maloupa E."/>
            <person name="Willems A."/>
        </authorList>
    </citation>
    <scope>NUCLEOTIDE SEQUENCE</scope>
    <source>
        <strain evidence="1">LMG 31228</strain>
    </source>
</reference>
<dbReference type="EMBL" id="JAAEDL010000015">
    <property type="protein sequence ID" value="MBR0681942.1"/>
    <property type="molecule type" value="Genomic_DNA"/>
</dbReference>
<proteinExistence type="predicted"/>
<accession>A0A9X9XE06</accession>
<protein>
    <submittedName>
        <fullName evidence="1">Uncharacterized protein</fullName>
    </submittedName>
</protein>
<sequence length="65" mass="7610">MDTPTLDEQIAEVQEQRDYLARSADRRAGQRGFSLHYHNRRLDRLDAAIATLKALREEMPDRSVR</sequence>